<dbReference type="GO" id="GO:0032259">
    <property type="term" value="P:methylation"/>
    <property type="evidence" value="ECO:0007669"/>
    <property type="project" value="UniProtKB-KW"/>
</dbReference>
<evidence type="ECO:0000256" key="1">
    <source>
        <dbReference type="ARBA" id="ARBA00004127"/>
    </source>
</evidence>
<evidence type="ECO:0000313" key="7">
    <source>
        <dbReference type="Proteomes" id="UP000507962"/>
    </source>
</evidence>
<keyword evidence="4 5" id="KW-0472">Membrane</keyword>
<dbReference type="InterPro" id="IPR007318">
    <property type="entry name" value="Phopholipid_MeTrfase"/>
</dbReference>
<feature type="transmembrane region" description="Helical" evidence="5">
    <location>
        <begin position="6"/>
        <end position="26"/>
    </location>
</feature>
<evidence type="ECO:0000256" key="5">
    <source>
        <dbReference type="SAM" id="Phobius"/>
    </source>
</evidence>
<gene>
    <name evidence="6" type="ORF">MSL71_50220</name>
</gene>
<dbReference type="PANTHER" id="PTHR43847:SF1">
    <property type="entry name" value="BLL3993 PROTEIN"/>
    <property type="match status" value="1"/>
</dbReference>
<dbReference type="PANTHER" id="PTHR43847">
    <property type="entry name" value="BLL3993 PROTEIN"/>
    <property type="match status" value="1"/>
</dbReference>
<dbReference type="Pfam" id="PF04191">
    <property type="entry name" value="PEMT"/>
    <property type="match status" value="1"/>
</dbReference>
<keyword evidence="3 5" id="KW-1133">Transmembrane helix</keyword>
<sequence>MLWRIFGVGPTGAGISLLMLGAMVWLDRIMGQPQLTGSGTIPVVAGCVLVVVGAVLHVLVFKNLTRWWVDGELCTRGPFGWCRHPMYAAWIGCIAPGIALAFNSWVVLFWPLAIRPAWHLLVSREEKAIRARFGAAYDEYAAVTPRFFPRWNRLRGD</sequence>
<protein>
    <submittedName>
        <fullName evidence="6">Phospholipid methyltransferase</fullName>
    </submittedName>
</protein>
<dbReference type="GO" id="GO:0008168">
    <property type="term" value="F:methyltransferase activity"/>
    <property type="evidence" value="ECO:0007669"/>
    <property type="project" value="UniProtKB-KW"/>
</dbReference>
<accession>A0A4U8YZM9</accession>
<evidence type="ECO:0000256" key="2">
    <source>
        <dbReference type="ARBA" id="ARBA00022692"/>
    </source>
</evidence>
<keyword evidence="6" id="KW-0808">Transferase</keyword>
<keyword evidence="7" id="KW-1185">Reference proteome</keyword>
<keyword evidence="2 5" id="KW-0812">Transmembrane</keyword>
<dbReference type="InterPro" id="IPR052527">
    <property type="entry name" value="Metal_cation-efflux_comp"/>
</dbReference>
<evidence type="ECO:0000256" key="3">
    <source>
        <dbReference type="ARBA" id="ARBA00022989"/>
    </source>
</evidence>
<dbReference type="Gene3D" id="1.20.120.1630">
    <property type="match status" value="1"/>
</dbReference>
<dbReference type="EMBL" id="CAADHO010000015">
    <property type="protein sequence ID" value="VFQ47323.1"/>
    <property type="molecule type" value="Genomic_DNA"/>
</dbReference>
<name>A0A4U8YZM9_9BACT</name>
<comment type="subcellular location">
    <subcellularLocation>
        <location evidence="1">Endomembrane system</location>
        <topology evidence="1">Multi-pass membrane protein</topology>
    </subcellularLocation>
</comment>
<organism evidence="6 7">
    <name type="scientific">Desulfoluna butyratoxydans</name>
    <dbReference type="NCBI Taxonomy" id="231438"/>
    <lineage>
        <taxon>Bacteria</taxon>
        <taxon>Pseudomonadati</taxon>
        <taxon>Thermodesulfobacteriota</taxon>
        <taxon>Desulfobacteria</taxon>
        <taxon>Desulfobacterales</taxon>
        <taxon>Desulfolunaceae</taxon>
        <taxon>Desulfoluna</taxon>
    </lineage>
</organism>
<feature type="transmembrane region" description="Helical" evidence="5">
    <location>
        <begin position="87"/>
        <end position="114"/>
    </location>
</feature>
<dbReference type="Proteomes" id="UP000507962">
    <property type="component" value="Unassembled WGS sequence"/>
</dbReference>
<reference evidence="6 7" key="1">
    <citation type="submission" date="2019-03" db="EMBL/GenBank/DDBJ databases">
        <authorList>
            <person name="Nijsse B."/>
        </authorList>
    </citation>
    <scope>NUCLEOTIDE SEQUENCE [LARGE SCALE GENOMIC DNA]</scope>
    <source>
        <strain evidence="6">Desulfoluna butyratoxydans MSL71</strain>
    </source>
</reference>
<dbReference type="RefSeq" id="WP_180146892.1">
    <property type="nucleotide sequence ID" value="NZ_CAADHO010000015.1"/>
</dbReference>
<dbReference type="GO" id="GO:0012505">
    <property type="term" value="C:endomembrane system"/>
    <property type="evidence" value="ECO:0007669"/>
    <property type="project" value="UniProtKB-SubCell"/>
</dbReference>
<evidence type="ECO:0000256" key="4">
    <source>
        <dbReference type="ARBA" id="ARBA00023136"/>
    </source>
</evidence>
<feature type="transmembrane region" description="Helical" evidence="5">
    <location>
        <begin position="38"/>
        <end position="60"/>
    </location>
</feature>
<dbReference type="AlphaFoldDB" id="A0A4U8YZM9"/>
<keyword evidence="6" id="KW-0489">Methyltransferase</keyword>
<evidence type="ECO:0000313" key="6">
    <source>
        <dbReference type="EMBL" id="VFQ47323.1"/>
    </source>
</evidence>
<proteinExistence type="predicted"/>